<evidence type="ECO:0000313" key="2">
    <source>
        <dbReference type="EMBL" id="MFC0560582.1"/>
    </source>
</evidence>
<proteinExistence type="predicted"/>
<dbReference type="SUPFAM" id="SSF53850">
    <property type="entry name" value="Periplasmic binding protein-like II"/>
    <property type="match status" value="1"/>
</dbReference>
<sequence length="302" mass="32867">MGYYEEEGLDVEVVALPGRPAETTGLVVAGQADLTIAQPDAHIYPIAEGNDQGLIWTFTPYQGPVFGIVVDESSEITEASQLENKTVAMTALGPPFESFMNANVIETGGDPSTIDTVAIGSNPAAMEALRSGGIEAIVGNRSEMALASQVTGTQTRLLPLPPEVADGLAAGFIIRKDSDQTEREAIARYIRAVVKSAIFAQENPDKAVQLSWELYPASKPTDKPEEQALEEAKVSLAETVDQYRPSSDGVWGYISEERWQKFLESNGFSDKIPDVTTLYDYSLLDLINSFDEEEVREQARNK</sequence>
<dbReference type="Proteomes" id="UP001589833">
    <property type="component" value="Unassembled WGS sequence"/>
</dbReference>
<dbReference type="PANTHER" id="PTHR31528:SF3">
    <property type="entry name" value="THIAMINE BIOSYNTHESIS PROTEIN HI_0357-RELATED"/>
    <property type="match status" value="1"/>
</dbReference>
<organism evidence="2 3">
    <name type="scientific">Halalkalibacter alkalisediminis</name>
    <dbReference type="NCBI Taxonomy" id="935616"/>
    <lineage>
        <taxon>Bacteria</taxon>
        <taxon>Bacillati</taxon>
        <taxon>Bacillota</taxon>
        <taxon>Bacilli</taxon>
        <taxon>Bacillales</taxon>
        <taxon>Bacillaceae</taxon>
        <taxon>Halalkalibacter</taxon>
    </lineage>
</organism>
<feature type="domain" description="SsuA/THI5-like" evidence="1">
    <location>
        <begin position="2"/>
        <end position="207"/>
    </location>
</feature>
<evidence type="ECO:0000313" key="3">
    <source>
        <dbReference type="Proteomes" id="UP001589833"/>
    </source>
</evidence>
<dbReference type="RefSeq" id="WP_273844375.1">
    <property type="nucleotide sequence ID" value="NZ_JBHLTR010000031.1"/>
</dbReference>
<gene>
    <name evidence="2" type="ORF">ACFFH4_16445</name>
</gene>
<keyword evidence="3" id="KW-1185">Reference proteome</keyword>
<dbReference type="InterPro" id="IPR015168">
    <property type="entry name" value="SsuA/THI5"/>
</dbReference>
<dbReference type="Gene3D" id="3.40.190.10">
    <property type="entry name" value="Periplasmic binding protein-like II"/>
    <property type="match status" value="2"/>
</dbReference>
<dbReference type="PANTHER" id="PTHR31528">
    <property type="entry name" value="4-AMINO-5-HYDROXYMETHYL-2-METHYLPYRIMIDINE PHOSPHATE SYNTHASE THI11-RELATED"/>
    <property type="match status" value="1"/>
</dbReference>
<dbReference type="EMBL" id="JBHLTR010000031">
    <property type="protein sequence ID" value="MFC0560582.1"/>
    <property type="molecule type" value="Genomic_DNA"/>
</dbReference>
<dbReference type="InterPro" id="IPR027939">
    <property type="entry name" value="NMT1/THI5"/>
</dbReference>
<dbReference type="Pfam" id="PF09084">
    <property type="entry name" value="NMT1"/>
    <property type="match status" value="1"/>
</dbReference>
<evidence type="ECO:0000259" key="1">
    <source>
        <dbReference type="Pfam" id="PF09084"/>
    </source>
</evidence>
<protein>
    <submittedName>
        <fullName evidence="2">ABC transporter substrate-binding protein</fullName>
    </submittedName>
</protein>
<comment type="caution">
    <text evidence="2">The sequence shown here is derived from an EMBL/GenBank/DDBJ whole genome shotgun (WGS) entry which is preliminary data.</text>
</comment>
<accession>A0ABV6NIJ7</accession>
<name>A0ABV6NIJ7_9BACI</name>
<reference evidence="2 3" key="1">
    <citation type="submission" date="2024-09" db="EMBL/GenBank/DDBJ databases">
        <authorList>
            <person name="Sun Q."/>
            <person name="Mori K."/>
        </authorList>
    </citation>
    <scope>NUCLEOTIDE SEQUENCE [LARGE SCALE GENOMIC DNA]</scope>
    <source>
        <strain evidence="2 3">NCAIM B.02301</strain>
    </source>
</reference>